<proteinExistence type="predicted"/>
<keyword evidence="2" id="KW-1185">Reference proteome</keyword>
<dbReference type="EMBL" id="CACVKT020006857">
    <property type="protein sequence ID" value="CAC5403820.1"/>
    <property type="molecule type" value="Genomic_DNA"/>
</dbReference>
<evidence type="ECO:0000313" key="1">
    <source>
        <dbReference type="EMBL" id="CAC5403820.1"/>
    </source>
</evidence>
<dbReference type="AlphaFoldDB" id="A0A6J8D9N7"/>
<name>A0A6J8D9N7_MYTCO</name>
<dbReference type="Proteomes" id="UP000507470">
    <property type="component" value="Unassembled WGS sequence"/>
</dbReference>
<evidence type="ECO:0000313" key="2">
    <source>
        <dbReference type="Proteomes" id="UP000507470"/>
    </source>
</evidence>
<reference evidence="1 2" key="1">
    <citation type="submission" date="2020-06" db="EMBL/GenBank/DDBJ databases">
        <authorList>
            <person name="Li R."/>
            <person name="Bekaert M."/>
        </authorList>
    </citation>
    <scope>NUCLEOTIDE SEQUENCE [LARGE SCALE GENOMIC DNA]</scope>
    <source>
        <strain evidence="2">wild</strain>
    </source>
</reference>
<accession>A0A6J8D9N7</accession>
<sequence>MKRKQKQNNSSETTQIALNAYDVISAGIDFVEKIVIGDPFTAALQELKQSINLIHTKLDYLTDLVERLLQLVKELPYTLRIAQHVEKINSCTNDLNNFLAKPTNVAAVNNLKQCLNIMENVRAIGNYLSGGVIAGSPPSLIYIDKKQGTYNGETIHNMFTYLYTHFINGCTIAVTAEGLTYLGSATLFRNECKTKIGAIQTYMKNFFSKCIREMCPHFISTAKIKLSKVSDSTSAHIAMSDAFPWFQFLALKTRTTDPNITDDGTFKMKSNNFAGTQTYRLFWTDSFVRFQRDGTGATLDITVDTNHLVNAFYGNLNLTTNQQGSIMHFKA</sequence>
<organism evidence="1 2">
    <name type="scientific">Mytilus coruscus</name>
    <name type="common">Sea mussel</name>
    <dbReference type="NCBI Taxonomy" id="42192"/>
    <lineage>
        <taxon>Eukaryota</taxon>
        <taxon>Metazoa</taxon>
        <taxon>Spiralia</taxon>
        <taxon>Lophotrochozoa</taxon>
        <taxon>Mollusca</taxon>
        <taxon>Bivalvia</taxon>
        <taxon>Autobranchia</taxon>
        <taxon>Pteriomorphia</taxon>
        <taxon>Mytilida</taxon>
        <taxon>Mytiloidea</taxon>
        <taxon>Mytilidae</taxon>
        <taxon>Mytilinae</taxon>
        <taxon>Mytilus</taxon>
    </lineage>
</organism>
<gene>
    <name evidence="1" type="ORF">MCOR_37683</name>
</gene>
<protein>
    <submittedName>
        <fullName evidence="1">Uncharacterized protein</fullName>
    </submittedName>
</protein>
<dbReference type="OrthoDB" id="6193588at2759"/>